<organism evidence="2">
    <name type="scientific">marine sediment metagenome</name>
    <dbReference type="NCBI Taxonomy" id="412755"/>
    <lineage>
        <taxon>unclassified sequences</taxon>
        <taxon>metagenomes</taxon>
        <taxon>ecological metagenomes</taxon>
    </lineage>
</organism>
<feature type="domain" description="N-acetyltransferase" evidence="1">
    <location>
        <begin position="41"/>
        <end position="177"/>
    </location>
</feature>
<evidence type="ECO:0000259" key="1">
    <source>
        <dbReference type="PROSITE" id="PS51186"/>
    </source>
</evidence>
<dbReference type="PANTHER" id="PTHR43415">
    <property type="entry name" value="SPERMIDINE N(1)-ACETYLTRANSFERASE"/>
    <property type="match status" value="1"/>
</dbReference>
<dbReference type="PANTHER" id="PTHR43415:SF3">
    <property type="entry name" value="GNAT-FAMILY ACETYLTRANSFERASE"/>
    <property type="match status" value="1"/>
</dbReference>
<name>A0A0F8ZY66_9ZZZZ</name>
<accession>A0A0F8ZY66</accession>
<gene>
    <name evidence="2" type="ORF">LCGC14_2638610</name>
</gene>
<dbReference type="Pfam" id="PF13302">
    <property type="entry name" value="Acetyltransf_3"/>
    <property type="match status" value="1"/>
</dbReference>
<reference evidence="2" key="1">
    <citation type="journal article" date="2015" name="Nature">
        <title>Complex archaea that bridge the gap between prokaryotes and eukaryotes.</title>
        <authorList>
            <person name="Spang A."/>
            <person name="Saw J.H."/>
            <person name="Jorgensen S.L."/>
            <person name="Zaremba-Niedzwiedzka K."/>
            <person name="Martijn J."/>
            <person name="Lind A.E."/>
            <person name="van Eijk R."/>
            <person name="Schleper C."/>
            <person name="Guy L."/>
            <person name="Ettema T.J."/>
        </authorList>
    </citation>
    <scope>NUCLEOTIDE SEQUENCE</scope>
</reference>
<dbReference type="AlphaFoldDB" id="A0A0F8ZY66"/>
<dbReference type="Gene3D" id="3.40.630.30">
    <property type="match status" value="1"/>
</dbReference>
<sequence length="193" mass="22446">MTEVNEKTEEGVFPFIEGNTIDLVASNSKWANLLCKWSNDPRVRHYARNVWPNTLENVKKWFEPASERGAIDFIIFIIYHKKDKKPIGNVGLSRINWLNRNANIFALIGFPEYWGRGIAGEAAELVIKYGFTELNLHKIYCGVYDPNKRSLRAAEKLGFKEEAVLKEEIYVDGKYADEHKFALFKEEWLERNT</sequence>
<dbReference type="InterPro" id="IPR016181">
    <property type="entry name" value="Acyl_CoA_acyltransferase"/>
</dbReference>
<dbReference type="CDD" id="cd04301">
    <property type="entry name" value="NAT_SF"/>
    <property type="match status" value="1"/>
</dbReference>
<protein>
    <recommendedName>
        <fullName evidence="1">N-acetyltransferase domain-containing protein</fullName>
    </recommendedName>
</protein>
<dbReference type="GO" id="GO:0016747">
    <property type="term" value="F:acyltransferase activity, transferring groups other than amino-acyl groups"/>
    <property type="evidence" value="ECO:0007669"/>
    <property type="project" value="InterPro"/>
</dbReference>
<comment type="caution">
    <text evidence="2">The sequence shown here is derived from an EMBL/GenBank/DDBJ whole genome shotgun (WGS) entry which is preliminary data.</text>
</comment>
<evidence type="ECO:0000313" key="2">
    <source>
        <dbReference type="EMBL" id="KKK98852.1"/>
    </source>
</evidence>
<dbReference type="PROSITE" id="PS51186">
    <property type="entry name" value="GNAT"/>
    <property type="match status" value="1"/>
</dbReference>
<dbReference type="InterPro" id="IPR000182">
    <property type="entry name" value="GNAT_dom"/>
</dbReference>
<dbReference type="SUPFAM" id="SSF55729">
    <property type="entry name" value="Acyl-CoA N-acyltransferases (Nat)"/>
    <property type="match status" value="1"/>
</dbReference>
<proteinExistence type="predicted"/>
<dbReference type="EMBL" id="LAZR01045447">
    <property type="protein sequence ID" value="KKK98852.1"/>
    <property type="molecule type" value="Genomic_DNA"/>
</dbReference>